<dbReference type="AlphaFoldDB" id="A0A3N6P5Z4"/>
<proteinExistence type="predicted"/>
<dbReference type="Proteomes" id="UP000269154">
    <property type="component" value="Unassembled WGS sequence"/>
</dbReference>
<organism evidence="1 2">
    <name type="scientific">Okeania hirsuta</name>
    <dbReference type="NCBI Taxonomy" id="1458930"/>
    <lineage>
        <taxon>Bacteria</taxon>
        <taxon>Bacillati</taxon>
        <taxon>Cyanobacteriota</taxon>
        <taxon>Cyanophyceae</taxon>
        <taxon>Oscillatoriophycideae</taxon>
        <taxon>Oscillatoriales</taxon>
        <taxon>Microcoleaceae</taxon>
        <taxon>Okeania</taxon>
    </lineage>
</organism>
<dbReference type="OrthoDB" id="526550at2"/>
<evidence type="ECO:0000313" key="1">
    <source>
        <dbReference type="EMBL" id="RQH32050.1"/>
    </source>
</evidence>
<gene>
    <name evidence="1" type="ORF">D5R40_22740</name>
</gene>
<protein>
    <submittedName>
        <fullName evidence="1">Uncharacterized protein</fullName>
    </submittedName>
</protein>
<dbReference type="RefSeq" id="WP_124147417.1">
    <property type="nucleotide sequence ID" value="NZ_CAWOLW010000069.1"/>
</dbReference>
<evidence type="ECO:0000313" key="2">
    <source>
        <dbReference type="Proteomes" id="UP000269154"/>
    </source>
</evidence>
<dbReference type="EMBL" id="RCBY01000160">
    <property type="protein sequence ID" value="RQH32050.1"/>
    <property type="molecule type" value="Genomic_DNA"/>
</dbReference>
<name>A0A3N6P5Z4_9CYAN</name>
<comment type="caution">
    <text evidence="1">The sequence shown here is derived from an EMBL/GenBank/DDBJ whole genome shotgun (WGS) entry which is preliminary data.</text>
</comment>
<reference evidence="1 2" key="1">
    <citation type="journal article" date="2018" name="ACS Chem. Biol.">
        <title>Ketoreductase domain dysfunction expands chemodiversity: malyngamide biosynthesis in the cyanobacterium Okeania hirsuta.</title>
        <authorList>
            <person name="Moss N.A."/>
            <person name="Leao T."/>
            <person name="Rankin M."/>
            <person name="McCullough T.M."/>
            <person name="Qu P."/>
            <person name="Korobeynikov A."/>
            <person name="Smith J.L."/>
            <person name="Gerwick L."/>
            <person name="Gerwick W.H."/>
        </authorList>
    </citation>
    <scope>NUCLEOTIDE SEQUENCE [LARGE SCALE GENOMIC DNA]</scope>
    <source>
        <strain evidence="1 2">PAB10Feb10-1</strain>
    </source>
</reference>
<sequence length="261" mass="30486">MKKNKKRFAVYHLPFDEDDKKQGYGNLTSPYHKVLEVSEFIDLAFELLTERRLPNGTQDKIKDFLKWFATEGFYAQAYTAIQGVYTKADSEALHQWLEARLRNKHERLPYARFIAEIRESPAYWTDYTYIKLFGKLASEMRLEWETIDGTPRIARNHIPEALGLEAVGFVERMTTELYTGNLSEAHDISINAAKRKYELPEPEDVNIDRLFESKTRKLNPQQIKKIQNDYAIGVSLKELAERFEVTVQAISYHCKNVKRAI</sequence>
<keyword evidence="2" id="KW-1185">Reference proteome</keyword>
<accession>A0A3N6P5Z4</accession>